<dbReference type="Proteomes" id="UP001519460">
    <property type="component" value="Unassembled WGS sequence"/>
</dbReference>
<evidence type="ECO:0000313" key="3">
    <source>
        <dbReference type="Proteomes" id="UP001519460"/>
    </source>
</evidence>
<dbReference type="AlphaFoldDB" id="A0ABD0J2Q7"/>
<name>A0ABD0J2Q7_9CAEN</name>
<feature type="region of interest" description="Disordered" evidence="1">
    <location>
        <begin position="1"/>
        <end position="30"/>
    </location>
</feature>
<gene>
    <name evidence="2" type="ORF">BaRGS_00039601</name>
</gene>
<feature type="non-terminal residue" evidence="2">
    <location>
        <position position="61"/>
    </location>
</feature>
<protein>
    <submittedName>
        <fullName evidence="2">Uncharacterized protein</fullName>
    </submittedName>
</protein>
<evidence type="ECO:0000313" key="2">
    <source>
        <dbReference type="EMBL" id="KAK7454113.1"/>
    </source>
</evidence>
<sequence>MERSASPEGAGFSCSGSLHAGRGGTEPAPRAVMTWRQPSASRGHWLLQLWVVLKFGCARVV</sequence>
<accession>A0ABD0J2Q7</accession>
<organism evidence="2 3">
    <name type="scientific">Batillaria attramentaria</name>
    <dbReference type="NCBI Taxonomy" id="370345"/>
    <lineage>
        <taxon>Eukaryota</taxon>
        <taxon>Metazoa</taxon>
        <taxon>Spiralia</taxon>
        <taxon>Lophotrochozoa</taxon>
        <taxon>Mollusca</taxon>
        <taxon>Gastropoda</taxon>
        <taxon>Caenogastropoda</taxon>
        <taxon>Sorbeoconcha</taxon>
        <taxon>Cerithioidea</taxon>
        <taxon>Batillariidae</taxon>
        <taxon>Batillaria</taxon>
    </lineage>
</organism>
<keyword evidence="3" id="KW-1185">Reference proteome</keyword>
<reference evidence="2 3" key="1">
    <citation type="journal article" date="2023" name="Sci. Data">
        <title>Genome assembly of the Korean intertidal mud-creeper Batillaria attramentaria.</title>
        <authorList>
            <person name="Patra A.K."/>
            <person name="Ho P.T."/>
            <person name="Jun S."/>
            <person name="Lee S.J."/>
            <person name="Kim Y."/>
            <person name="Won Y.J."/>
        </authorList>
    </citation>
    <scope>NUCLEOTIDE SEQUENCE [LARGE SCALE GENOMIC DNA]</scope>
    <source>
        <strain evidence="2">Wonlab-2016</strain>
    </source>
</reference>
<dbReference type="EMBL" id="JACVVK020000705">
    <property type="protein sequence ID" value="KAK7454113.1"/>
    <property type="molecule type" value="Genomic_DNA"/>
</dbReference>
<proteinExistence type="predicted"/>
<comment type="caution">
    <text evidence="2">The sequence shown here is derived from an EMBL/GenBank/DDBJ whole genome shotgun (WGS) entry which is preliminary data.</text>
</comment>
<evidence type="ECO:0000256" key="1">
    <source>
        <dbReference type="SAM" id="MobiDB-lite"/>
    </source>
</evidence>